<feature type="compositionally biased region" description="Basic and acidic residues" evidence="1">
    <location>
        <begin position="40"/>
        <end position="50"/>
    </location>
</feature>
<reference evidence="3" key="2">
    <citation type="submission" date="2018-05" db="EMBL/GenBank/DDBJ databases">
        <title>OmerRS3 (Oryza meridionalis Reference Sequence Version 3).</title>
        <authorList>
            <person name="Zhang J."/>
            <person name="Kudrna D."/>
            <person name="Lee S."/>
            <person name="Talag J."/>
            <person name="Welchert J."/>
            <person name="Wing R.A."/>
        </authorList>
    </citation>
    <scope>NUCLEOTIDE SEQUENCE [LARGE SCALE GENOMIC DNA]</scope>
    <source>
        <strain evidence="3">cv. OR44</strain>
    </source>
</reference>
<dbReference type="GO" id="GO:0005829">
    <property type="term" value="C:cytosol"/>
    <property type="evidence" value="ECO:0007669"/>
    <property type="project" value="TreeGrafter"/>
</dbReference>
<dbReference type="Proteomes" id="UP000008021">
    <property type="component" value="Chromosome 4"/>
</dbReference>
<dbReference type="Gene3D" id="1.10.3520.10">
    <property type="entry name" value="Glycolipid transfer protein"/>
    <property type="match status" value="1"/>
</dbReference>
<dbReference type="HOGENOM" id="CLU_079400_1_0_1"/>
<dbReference type="Pfam" id="PF08718">
    <property type="entry name" value="GLTP"/>
    <property type="match status" value="1"/>
</dbReference>
<reference evidence="3" key="1">
    <citation type="submission" date="2015-04" db="UniProtKB">
        <authorList>
            <consortium name="EnsemblPlants"/>
        </authorList>
    </citation>
    <scope>IDENTIFICATION</scope>
</reference>
<accession>A0A0E0DEK9</accession>
<evidence type="ECO:0000313" key="4">
    <source>
        <dbReference type="Proteomes" id="UP000008021"/>
    </source>
</evidence>
<organism evidence="3">
    <name type="scientific">Oryza meridionalis</name>
    <dbReference type="NCBI Taxonomy" id="40149"/>
    <lineage>
        <taxon>Eukaryota</taxon>
        <taxon>Viridiplantae</taxon>
        <taxon>Streptophyta</taxon>
        <taxon>Embryophyta</taxon>
        <taxon>Tracheophyta</taxon>
        <taxon>Spermatophyta</taxon>
        <taxon>Magnoliopsida</taxon>
        <taxon>Liliopsida</taxon>
        <taxon>Poales</taxon>
        <taxon>Poaceae</taxon>
        <taxon>BOP clade</taxon>
        <taxon>Oryzoideae</taxon>
        <taxon>Oryzeae</taxon>
        <taxon>Oryzinae</taxon>
        <taxon>Oryza</taxon>
    </lineage>
</organism>
<sequence length="286" mass="32039">MVLETETRRDESEAAAASAMDDGPCREGGGGDATAAKAVGETKDASGGDEPKEEEEDDGGNREEEEEEAKKRGWSEIRLAIEELSAVDVERRGGEPPPPPPPPTLTFLALSHLLLQVLNKIGPTMAVLRLDVQRNIERLQELYLLDPSKYYNLEEILEKEVHEGTARKVDSCARAVLWLTRSMDFTIALLQRLEEDSDQKCFAQLVESAYMVTLKPWHGWISSAAYKIAMKLIPDRRMFINLLVGNCQDCAALKEEIRKLAKLLKPFLDDIHAMMAQFRLDKLKST</sequence>
<dbReference type="AlphaFoldDB" id="A0A0E0DEK9"/>
<dbReference type="SUPFAM" id="SSF110004">
    <property type="entry name" value="Glycolipid transfer protein, GLTP"/>
    <property type="match status" value="1"/>
</dbReference>
<evidence type="ECO:0000256" key="1">
    <source>
        <dbReference type="SAM" id="MobiDB-lite"/>
    </source>
</evidence>
<evidence type="ECO:0000313" key="3">
    <source>
        <dbReference type="EnsemblPlants" id="OMERI04G12080.1"/>
    </source>
</evidence>
<feature type="compositionally biased region" description="Acidic residues" evidence="1">
    <location>
        <begin position="51"/>
        <end position="67"/>
    </location>
</feature>
<keyword evidence="4" id="KW-1185">Reference proteome</keyword>
<dbReference type="GO" id="GO:1902387">
    <property type="term" value="F:ceramide 1-phosphate binding"/>
    <property type="evidence" value="ECO:0007669"/>
    <property type="project" value="TreeGrafter"/>
</dbReference>
<name>A0A0E0DEK9_9ORYZ</name>
<dbReference type="GO" id="GO:0016020">
    <property type="term" value="C:membrane"/>
    <property type="evidence" value="ECO:0007669"/>
    <property type="project" value="TreeGrafter"/>
</dbReference>
<evidence type="ECO:0000259" key="2">
    <source>
        <dbReference type="Pfam" id="PF08718"/>
    </source>
</evidence>
<dbReference type="Gramene" id="OMERI04G12080.1">
    <property type="protein sequence ID" value="OMERI04G12080.1"/>
    <property type="gene ID" value="OMERI04G12080"/>
</dbReference>
<feature type="domain" description="Glycolipid transfer protein" evidence="2">
    <location>
        <begin position="104"/>
        <end position="243"/>
    </location>
</feature>
<protein>
    <recommendedName>
        <fullName evidence="2">Glycolipid transfer protein domain-containing protein</fullName>
    </recommendedName>
</protein>
<dbReference type="InterPro" id="IPR014830">
    <property type="entry name" value="Glycolipid_transfer_prot_dom"/>
</dbReference>
<dbReference type="PANTHER" id="PTHR10219:SF34">
    <property type="entry name" value="GLYCOLIPID TRANSFER PROTEIN 3"/>
    <property type="match status" value="1"/>
</dbReference>
<dbReference type="STRING" id="40149.A0A0E0DEK9"/>
<feature type="compositionally biased region" description="Basic and acidic residues" evidence="1">
    <location>
        <begin position="1"/>
        <end position="12"/>
    </location>
</feature>
<dbReference type="PANTHER" id="PTHR10219">
    <property type="entry name" value="GLYCOLIPID TRANSFER PROTEIN-RELATED"/>
    <property type="match status" value="1"/>
</dbReference>
<dbReference type="InterPro" id="IPR036497">
    <property type="entry name" value="GLTP_sf"/>
</dbReference>
<proteinExistence type="predicted"/>
<dbReference type="GO" id="GO:1902388">
    <property type="term" value="F:ceramide 1-phosphate transfer activity"/>
    <property type="evidence" value="ECO:0007669"/>
    <property type="project" value="TreeGrafter"/>
</dbReference>
<feature type="region of interest" description="Disordered" evidence="1">
    <location>
        <begin position="1"/>
        <end position="75"/>
    </location>
</feature>
<dbReference type="EnsemblPlants" id="OMERI04G12080.1">
    <property type="protein sequence ID" value="OMERI04G12080.1"/>
    <property type="gene ID" value="OMERI04G12080"/>
</dbReference>